<evidence type="ECO:0000313" key="2">
    <source>
        <dbReference type="WBParaSite" id="PS1159_v2.g21476.t1"/>
    </source>
</evidence>
<organism evidence="1 2">
    <name type="scientific">Panagrolaimus sp. PS1159</name>
    <dbReference type="NCBI Taxonomy" id="55785"/>
    <lineage>
        <taxon>Eukaryota</taxon>
        <taxon>Metazoa</taxon>
        <taxon>Ecdysozoa</taxon>
        <taxon>Nematoda</taxon>
        <taxon>Chromadorea</taxon>
        <taxon>Rhabditida</taxon>
        <taxon>Tylenchina</taxon>
        <taxon>Panagrolaimomorpha</taxon>
        <taxon>Panagrolaimoidea</taxon>
        <taxon>Panagrolaimidae</taxon>
        <taxon>Panagrolaimus</taxon>
    </lineage>
</organism>
<evidence type="ECO:0000313" key="1">
    <source>
        <dbReference type="Proteomes" id="UP000887580"/>
    </source>
</evidence>
<sequence length="218" mass="25284">MKTVPLDNLEEKYVRLSMNEVSLLKEIKSPHVIELIDAFIANNILHVALELIDGNDLGVRINIMRDRGTIFSERTIWYKFHQICAGLQHLHEKRIIHRGFYMSPERNKGGGYHFQSDIWSLGCLLYELCIFRSPFNGKSSNAYSLHKKINYGDIVPFPMKVYSDHLVYFTYACLNTKPEERSTADERASASLAMYNHFQQMLANYKALFAKPLSKKPY</sequence>
<proteinExistence type="predicted"/>
<dbReference type="WBParaSite" id="PS1159_v2.g21476.t1">
    <property type="protein sequence ID" value="PS1159_v2.g21476.t1"/>
    <property type="gene ID" value="PS1159_v2.g21476"/>
</dbReference>
<reference evidence="2" key="1">
    <citation type="submission" date="2022-11" db="UniProtKB">
        <authorList>
            <consortium name="WormBaseParasite"/>
        </authorList>
    </citation>
    <scope>IDENTIFICATION</scope>
</reference>
<accession>A0AC35FW28</accession>
<protein>
    <submittedName>
        <fullName evidence="2">Protein kinase domain-containing protein</fullName>
    </submittedName>
</protein>
<dbReference type="Proteomes" id="UP000887580">
    <property type="component" value="Unplaced"/>
</dbReference>
<name>A0AC35FW28_9BILA</name>